<comment type="pathway">
    <text evidence="7">Carbohydrate degradation; L-rhamnose degradation; glycerone phosphate from L-rhamnose: step 2/3.</text>
</comment>
<dbReference type="AlphaFoldDB" id="A0A0R2ABH0"/>
<dbReference type="InterPro" id="IPR000577">
    <property type="entry name" value="Carb_kinase_FGGY"/>
</dbReference>
<comment type="similarity">
    <text evidence="7">Belongs to the rhamnulokinase family.</text>
</comment>
<name>A0A0R2ABH0_9LACO</name>
<dbReference type="SUPFAM" id="SSF53067">
    <property type="entry name" value="Actin-like ATPase domain"/>
    <property type="match status" value="2"/>
</dbReference>
<evidence type="ECO:0000256" key="1">
    <source>
        <dbReference type="ARBA" id="ARBA00009156"/>
    </source>
</evidence>
<feature type="domain" description="Carbohydrate kinase FGGY N-terminal" evidence="9">
    <location>
        <begin position="5"/>
        <end position="243"/>
    </location>
</feature>
<dbReference type="UniPathway" id="UPA00541">
    <property type="reaction ID" value="UER00602"/>
</dbReference>
<comment type="cofactor">
    <cofactor evidence="7">
        <name>Mg(2+)</name>
        <dbReference type="ChEBI" id="CHEBI:18420"/>
    </cofactor>
</comment>
<keyword evidence="6 7" id="KW-0684">Rhamnose metabolism</keyword>
<evidence type="ECO:0000256" key="2">
    <source>
        <dbReference type="ARBA" id="ARBA00022679"/>
    </source>
</evidence>
<dbReference type="InterPro" id="IPR050406">
    <property type="entry name" value="FGGY_Carb_Kinase"/>
</dbReference>
<feature type="binding site" evidence="7">
    <location>
        <begin position="235"/>
        <end position="237"/>
    </location>
    <ligand>
        <name>substrate</name>
    </ligand>
</feature>
<dbReference type="Proteomes" id="UP000051008">
    <property type="component" value="Unassembled WGS sequence"/>
</dbReference>
<dbReference type="PANTHER" id="PTHR43095:SF5">
    <property type="entry name" value="XYLULOSE KINASE"/>
    <property type="match status" value="1"/>
</dbReference>
<gene>
    <name evidence="7" type="primary">rhaB</name>
    <name evidence="11" type="ORF">FC14_GL001252</name>
</gene>
<evidence type="ECO:0000259" key="10">
    <source>
        <dbReference type="Pfam" id="PF02782"/>
    </source>
</evidence>
<comment type="catalytic activity">
    <reaction evidence="7">
        <text>L-rhamnulose + ATP = L-rhamnulose 1-phosphate + ADP + H(+)</text>
        <dbReference type="Rhea" id="RHEA:20117"/>
        <dbReference type="ChEBI" id="CHEBI:15378"/>
        <dbReference type="ChEBI" id="CHEBI:17897"/>
        <dbReference type="ChEBI" id="CHEBI:30616"/>
        <dbReference type="ChEBI" id="CHEBI:58313"/>
        <dbReference type="ChEBI" id="CHEBI:456216"/>
        <dbReference type="EC" id="2.7.1.5"/>
    </reaction>
</comment>
<sequence>MNKHYIAVDIGASSGRLMLANLENGKMTLTEIHRFKNGFKQVAGHDRWDIDHLGAEIIAGLAKVKQAGIDEVTLGIDTWAVDYVLVDEAGRKLADPISYRDCRTKDAISELTAKISKEEIYRKTGIQFQEFNTLYQLYREDQALLKQAAKIMLVPDYLGYILTGKAVTEVTNASTTQMLNLRAGLFDSQLLSELGLQADKFAPLVDAGTYLGPIKAELRSKYDLPQVRVVTVASHDTASAVVGTPAVGDNWAFLSSGTWSLLGTELKVSENGPQAYQANYTNEWGAYGTYRFLKNIMGMWMVQCIAKEYQGRYSFSQLAQLASQVEPCQQFIDVNDDRFLNPPSMIEALQAYCHEHGQKVPQSPGELVMAVYSNLALYYADQLSQLGQILGKQLTTLNIVGGGSNVALLNQLTADLAGIKVIAGPSEATAVGNILVAMITDGELADLPAARKLVRDSFALKTYQPKHDYAQALVGYQHFKEELR</sequence>
<feature type="binding site" evidence="7">
    <location>
        <position position="295"/>
    </location>
    <ligand>
        <name>substrate</name>
    </ligand>
</feature>
<comment type="caution">
    <text evidence="7">Lacks conserved residue(s) required for the propagation of feature annotation.</text>
</comment>
<dbReference type="HAMAP" id="MF_01535">
    <property type="entry name" value="Rhamnulokinase"/>
    <property type="match status" value="1"/>
</dbReference>
<feature type="binding site" evidence="7">
    <location>
        <position position="258"/>
    </location>
    <ligand>
        <name>ATP</name>
        <dbReference type="ChEBI" id="CHEBI:30616"/>
    </ligand>
</feature>
<evidence type="ECO:0000313" key="12">
    <source>
        <dbReference type="Proteomes" id="UP000051008"/>
    </source>
</evidence>
<dbReference type="RefSeq" id="WP_082618747.1">
    <property type="nucleotide sequence ID" value="NZ_AYYP01000072.1"/>
</dbReference>
<dbReference type="GO" id="GO:0019301">
    <property type="term" value="P:rhamnose catabolic process"/>
    <property type="evidence" value="ECO:0007669"/>
    <property type="project" value="UniProtKB-UniRule"/>
</dbReference>
<dbReference type="PATRIC" id="fig|1423718.3.peg.1311"/>
<proteinExistence type="inferred from homology"/>
<comment type="function">
    <text evidence="7">Involved in the catabolism of L-rhamnose (6-deoxy-L-mannose). Catalyzes the transfer of the gamma-phosphate group from ATP to the 1-hydroxyl group of L-rhamnulose to yield L-rhamnulose 1-phosphate.</text>
</comment>
<keyword evidence="12" id="KW-1185">Reference proteome</keyword>
<reference evidence="11 12" key="1">
    <citation type="journal article" date="2015" name="Genome Announc.">
        <title>Expanding the biotechnology potential of lactobacilli through comparative genomics of 213 strains and associated genera.</title>
        <authorList>
            <person name="Sun Z."/>
            <person name="Harris H.M."/>
            <person name="McCann A."/>
            <person name="Guo C."/>
            <person name="Argimon S."/>
            <person name="Zhang W."/>
            <person name="Yang X."/>
            <person name="Jeffery I.B."/>
            <person name="Cooney J.C."/>
            <person name="Kagawa T.F."/>
            <person name="Liu W."/>
            <person name="Song Y."/>
            <person name="Salvetti E."/>
            <person name="Wrobel A."/>
            <person name="Rasinkangas P."/>
            <person name="Parkhill J."/>
            <person name="Rea M.C."/>
            <person name="O'Sullivan O."/>
            <person name="Ritari J."/>
            <person name="Douillard F.P."/>
            <person name="Paul Ross R."/>
            <person name="Yang R."/>
            <person name="Briner A.E."/>
            <person name="Felis G.E."/>
            <person name="de Vos W.M."/>
            <person name="Barrangou R."/>
            <person name="Klaenhammer T.R."/>
            <person name="Caufield P.W."/>
            <person name="Cui Y."/>
            <person name="Zhang H."/>
            <person name="O'Toole P.W."/>
        </authorList>
    </citation>
    <scope>NUCLEOTIDE SEQUENCE [LARGE SCALE GENOMIC DNA]</scope>
    <source>
        <strain evidence="11 12">DSM 20509</strain>
    </source>
</reference>
<dbReference type="CDD" id="cd07771">
    <property type="entry name" value="ASKHA_NBD_FGGY_RhaB-like"/>
    <property type="match status" value="1"/>
</dbReference>
<evidence type="ECO:0000256" key="7">
    <source>
        <dbReference type="HAMAP-Rule" id="MF_01535"/>
    </source>
</evidence>
<evidence type="ECO:0000256" key="4">
    <source>
        <dbReference type="ARBA" id="ARBA00022777"/>
    </source>
</evidence>
<dbReference type="Pfam" id="PF02782">
    <property type="entry name" value="FGGY_C"/>
    <property type="match status" value="1"/>
</dbReference>
<dbReference type="Pfam" id="PF00370">
    <property type="entry name" value="FGGY_N"/>
    <property type="match status" value="1"/>
</dbReference>
<feature type="binding site" evidence="7">
    <location>
        <begin position="12"/>
        <end position="16"/>
    </location>
    <ligand>
        <name>ATP</name>
        <dbReference type="ChEBI" id="CHEBI:30616"/>
    </ligand>
</feature>
<evidence type="ECO:0000256" key="6">
    <source>
        <dbReference type="ARBA" id="ARBA00023308"/>
    </source>
</evidence>
<evidence type="ECO:0000256" key="5">
    <source>
        <dbReference type="ARBA" id="ARBA00022840"/>
    </source>
</evidence>
<dbReference type="FunFam" id="3.30.420.40:FF:000064">
    <property type="entry name" value="Rhamnulokinase"/>
    <property type="match status" value="1"/>
</dbReference>
<dbReference type="InterPro" id="IPR018484">
    <property type="entry name" value="FGGY_N"/>
</dbReference>
<keyword evidence="7" id="KW-0460">Magnesium</keyword>
<dbReference type="Gene3D" id="3.30.420.40">
    <property type="match status" value="2"/>
</dbReference>
<protein>
    <recommendedName>
        <fullName evidence="7 8">Rhamnulokinase</fullName>
        <shortName evidence="7">RhaB</shortName>
        <ecNumber evidence="7 8">2.7.1.5</ecNumber>
    </recommendedName>
    <alternativeName>
        <fullName evidence="7">ATP:L-rhamnulose phosphotransferase</fullName>
    </alternativeName>
    <alternativeName>
        <fullName evidence="7">L-rhamnulose 1-kinase</fullName>
    </alternativeName>
    <alternativeName>
        <fullName evidence="7">Rhamnulose kinase</fullName>
    </alternativeName>
</protein>
<dbReference type="GO" id="GO:0005524">
    <property type="term" value="F:ATP binding"/>
    <property type="evidence" value="ECO:0007669"/>
    <property type="project" value="UniProtKB-KW"/>
</dbReference>
<keyword evidence="3 7" id="KW-0547">Nucleotide-binding</keyword>
<dbReference type="EC" id="2.7.1.5" evidence="7 8"/>
<comment type="similarity">
    <text evidence="1">Belongs to the FGGY kinase family.</text>
</comment>
<dbReference type="InterPro" id="IPR018485">
    <property type="entry name" value="FGGY_C"/>
</dbReference>
<feature type="binding site" evidence="7">
    <location>
        <position position="402"/>
    </location>
    <ligand>
        <name>ATP</name>
        <dbReference type="ChEBI" id="CHEBI:30616"/>
    </ligand>
</feature>
<evidence type="ECO:0000256" key="8">
    <source>
        <dbReference type="NCBIfam" id="TIGR02627"/>
    </source>
</evidence>
<evidence type="ECO:0000313" key="11">
    <source>
        <dbReference type="EMBL" id="KRM63012.1"/>
    </source>
</evidence>
<dbReference type="NCBIfam" id="TIGR02627">
    <property type="entry name" value="rhamnulo_kin"/>
    <property type="match status" value="1"/>
</dbReference>
<accession>A0A0R2ABH0</accession>
<dbReference type="EMBL" id="AYYP01000072">
    <property type="protein sequence ID" value="KRM63012.1"/>
    <property type="molecule type" value="Genomic_DNA"/>
</dbReference>
<dbReference type="InterPro" id="IPR043129">
    <property type="entry name" value="ATPase_NBD"/>
</dbReference>
<feature type="active site" description="Proton acceptor" evidence="7">
    <location>
        <position position="236"/>
    </location>
</feature>
<dbReference type="PIRSF" id="PIRSF000538">
    <property type="entry name" value="GlpK"/>
    <property type="match status" value="1"/>
</dbReference>
<feature type="binding site" evidence="7">
    <location>
        <position position="80"/>
    </location>
    <ligand>
        <name>substrate</name>
    </ligand>
</feature>
<dbReference type="PANTHER" id="PTHR43095">
    <property type="entry name" value="SUGAR KINASE"/>
    <property type="match status" value="1"/>
</dbReference>
<evidence type="ECO:0000259" key="9">
    <source>
        <dbReference type="Pfam" id="PF00370"/>
    </source>
</evidence>
<keyword evidence="5 7" id="KW-0067">ATP-binding</keyword>
<evidence type="ECO:0000256" key="3">
    <source>
        <dbReference type="ARBA" id="ARBA00022741"/>
    </source>
</evidence>
<organism evidence="11 12">
    <name type="scientific">Ligilactobacillus agilis DSM 20509</name>
    <dbReference type="NCBI Taxonomy" id="1423718"/>
    <lineage>
        <taxon>Bacteria</taxon>
        <taxon>Bacillati</taxon>
        <taxon>Bacillota</taxon>
        <taxon>Bacilli</taxon>
        <taxon>Lactobacillales</taxon>
        <taxon>Lactobacillaceae</taxon>
        <taxon>Ligilactobacillus</taxon>
    </lineage>
</organism>
<feature type="binding site" evidence="7">
    <location>
        <position position="303"/>
    </location>
    <ligand>
        <name>ATP</name>
        <dbReference type="ChEBI" id="CHEBI:30616"/>
    </ligand>
</feature>
<keyword evidence="2 7" id="KW-0808">Transferase</keyword>
<feature type="domain" description="Carbohydrate kinase FGGY C-terminal" evidence="10">
    <location>
        <begin position="253"/>
        <end position="439"/>
    </location>
</feature>
<dbReference type="InterPro" id="IPR013449">
    <property type="entry name" value="Rhamnulokinase"/>
</dbReference>
<keyword evidence="4 7" id="KW-0418">Kinase</keyword>
<comment type="caution">
    <text evidence="11">The sequence shown here is derived from an EMBL/GenBank/DDBJ whole genome shotgun (WGS) entry which is preliminary data.</text>
</comment>
<dbReference type="GO" id="GO:0008993">
    <property type="term" value="F:rhamnulokinase activity"/>
    <property type="evidence" value="ECO:0007669"/>
    <property type="project" value="UniProtKB-UniRule"/>
</dbReference>
<dbReference type="OrthoDB" id="9805576at2"/>